<name>E4XBA7_OIKDI</name>
<dbReference type="Proteomes" id="UP000001307">
    <property type="component" value="Unassembled WGS sequence"/>
</dbReference>
<evidence type="ECO:0000256" key="8">
    <source>
        <dbReference type="PROSITE-ProRule" id="PRU00552"/>
    </source>
</evidence>
<evidence type="ECO:0000259" key="10">
    <source>
        <dbReference type="PROSITE" id="PS51192"/>
    </source>
</evidence>
<dbReference type="InParanoid" id="E4XBA7"/>
<gene>
    <name evidence="13" type="ORF">GSOID_T00005628001</name>
</gene>
<dbReference type="InterPro" id="IPR014014">
    <property type="entry name" value="RNA_helicase_DEAD_Q_motif"/>
</dbReference>
<dbReference type="CDD" id="cd18787">
    <property type="entry name" value="SF2_C_DEAD"/>
    <property type="match status" value="1"/>
</dbReference>
<dbReference type="InterPro" id="IPR014001">
    <property type="entry name" value="Helicase_ATP-bd"/>
</dbReference>
<dbReference type="InterPro" id="IPR027417">
    <property type="entry name" value="P-loop_NTPase"/>
</dbReference>
<dbReference type="PROSITE" id="PS51195">
    <property type="entry name" value="Q_MOTIF"/>
    <property type="match status" value="1"/>
</dbReference>
<feature type="compositionally biased region" description="Acidic residues" evidence="9">
    <location>
        <begin position="49"/>
        <end position="59"/>
    </location>
</feature>
<keyword evidence="4" id="KW-0347">Helicase</keyword>
<keyword evidence="2" id="KW-0547">Nucleotide-binding</keyword>
<keyword evidence="6" id="KW-0694">RNA-binding</keyword>
<evidence type="ECO:0000259" key="12">
    <source>
        <dbReference type="PROSITE" id="PS51195"/>
    </source>
</evidence>
<dbReference type="GO" id="GO:0003724">
    <property type="term" value="F:RNA helicase activity"/>
    <property type="evidence" value="ECO:0007669"/>
    <property type="project" value="UniProtKB-EC"/>
</dbReference>
<evidence type="ECO:0000256" key="7">
    <source>
        <dbReference type="ARBA" id="ARBA00047984"/>
    </source>
</evidence>
<dbReference type="PANTHER" id="PTHR47959:SF1">
    <property type="entry name" value="ATP-DEPENDENT RNA HELICASE DBPA"/>
    <property type="match status" value="1"/>
</dbReference>
<dbReference type="EMBL" id="FN653033">
    <property type="protein sequence ID" value="CBY08790.1"/>
    <property type="molecule type" value="Genomic_DNA"/>
</dbReference>
<keyword evidence="3" id="KW-0378">Hydrolase</keyword>
<dbReference type="InterPro" id="IPR001650">
    <property type="entry name" value="Helicase_C-like"/>
</dbReference>
<feature type="region of interest" description="Disordered" evidence="9">
    <location>
        <begin position="1"/>
        <end position="94"/>
    </location>
</feature>
<feature type="short sequence motif" description="Q motif" evidence="8">
    <location>
        <begin position="229"/>
        <end position="257"/>
    </location>
</feature>
<dbReference type="Pfam" id="PF00271">
    <property type="entry name" value="Helicase_C"/>
    <property type="match status" value="1"/>
</dbReference>
<keyword evidence="14" id="KW-1185">Reference proteome</keyword>
<evidence type="ECO:0000256" key="2">
    <source>
        <dbReference type="ARBA" id="ARBA00022741"/>
    </source>
</evidence>
<feature type="compositionally biased region" description="Polar residues" evidence="9">
    <location>
        <begin position="30"/>
        <end position="39"/>
    </location>
</feature>
<dbReference type="GO" id="GO:0005524">
    <property type="term" value="F:ATP binding"/>
    <property type="evidence" value="ECO:0007669"/>
    <property type="project" value="UniProtKB-KW"/>
</dbReference>
<dbReference type="AlphaFoldDB" id="E4XBA7"/>
<proteinExistence type="predicted"/>
<evidence type="ECO:0000313" key="13">
    <source>
        <dbReference type="EMBL" id="CBY08790.1"/>
    </source>
</evidence>
<dbReference type="GO" id="GO:0003723">
    <property type="term" value="F:RNA binding"/>
    <property type="evidence" value="ECO:0007669"/>
    <property type="project" value="UniProtKB-KW"/>
</dbReference>
<feature type="compositionally biased region" description="Polar residues" evidence="9">
    <location>
        <begin position="64"/>
        <end position="80"/>
    </location>
</feature>
<dbReference type="PROSITE" id="PS51192">
    <property type="entry name" value="HELICASE_ATP_BIND_1"/>
    <property type="match status" value="1"/>
</dbReference>
<dbReference type="InterPro" id="IPR050079">
    <property type="entry name" value="DEAD_box_RNA_helicase"/>
</dbReference>
<dbReference type="SMART" id="SM00490">
    <property type="entry name" value="HELICc"/>
    <property type="match status" value="1"/>
</dbReference>
<feature type="compositionally biased region" description="Basic and acidic residues" evidence="9">
    <location>
        <begin position="797"/>
        <end position="856"/>
    </location>
</feature>
<feature type="domain" description="Helicase C-terminal" evidence="11">
    <location>
        <begin position="460"/>
        <end position="608"/>
    </location>
</feature>
<feature type="region of interest" description="Disordered" evidence="9">
    <location>
        <begin position="762"/>
        <end position="863"/>
    </location>
</feature>
<evidence type="ECO:0000313" key="14">
    <source>
        <dbReference type="Proteomes" id="UP000001307"/>
    </source>
</evidence>
<protein>
    <recommendedName>
        <fullName evidence="1">RNA helicase</fullName>
        <ecNumber evidence="1">3.6.4.13</ecNumber>
    </recommendedName>
</protein>
<dbReference type="OrthoDB" id="196131at2759"/>
<feature type="domain" description="Helicase ATP-binding" evidence="10">
    <location>
        <begin position="260"/>
        <end position="436"/>
    </location>
</feature>
<evidence type="ECO:0000256" key="5">
    <source>
        <dbReference type="ARBA" id="ARBA00022840"/>
    </source>
</evidence>
<dbReference type="SMART" id="SM00487">
    <property type="entry name" value="DEXDc"/>
    <property type="match status" value="1"/>
</dbReference>
<dbReference type="SUPFAM" id="SSF52540">
    <property type="entry name" value="P-loop containing nucleoside triphosphate hydrolases"/>
    <property type="match status" value="1"/>
</dbReference>
<feature type="region of interest" description="Disordered" evidence="9">
    <location>
        <begin position="106"/>
        <end position="126"/>
    </location>
</feature>
<evidence type="ECO:0000256" key="1">
    <source>
        <dbReference type="ARBA" id="ARBA00012552"/>
    </source>
</evidence>
<dbReference type="PANTHER" id="PTHR47959">
    <property type="entry name" value="ATP-DEPENDENT RNA HELICASE RHLE-RELATED"/>
    <property type="match status" value="1"/>
</dbReference>
<feature type="domain" description="DEAD-box RNA helicase Q" evidence="12">
    <location>
        <begin position="229"/>
        <end position="257"/>
    </location>
</feature>
<dbReference type="PROSITE" id="PS51194">
    <property type="entry name" value="HELICASE_CTER"/>
    <property type="match status" value="1"/>
</dbReference>
<evidence type="ECO:0000256" key="4">
    <source>
        <dbReference type="ARBA" id="ARBA00022806"/>
    </source>
</evidence>
<dbReference type="InterPro" id="IPR011545">
    <property type="entry name" value="DEAD/DEAH_box_helicase_dom"/>
</dbReference>
<dbReference type="Pfam" id="PF00270">
    <property type="entry name" value="DEAD"/>
    <property type="match status" value="1"/>
</dbReference>
<dbReference type="GO" id="GO:0016787">
    <property type="term" value="F:hydrolase activity"/>
    <property type="evidence" value="ECO:0007669"/>
    <property type="project" value="UniProtKB-KW"/>
</dbReference>
<dbReference type="FunFam" id="3.40.50.300:FF:000079">
    <property type="entry name" value="probable ATP-dependent RNA helicase DDX17"/>
    <property type="match status" value="1"/>
</dbReference>
<comment type="catalytic activity">
    <reaction evidence="7">
        <text>ATP + H2O = ADP + phosphate + H(+)</text>
        <dbReference type="Rhea" id="RHEA:13065"/>
        <dbReference type="ChEBI" id="CHEBI:15377"/>
        <dbReference type="ChEBI" id="CHEBI:15378"/>
        <dbReference type="ChEBI" id="CHEBI:30616"/>
        <dbReference type="ChEBI" id="CHEBI:43474"/>
        <dbReference type="ChEBI" id="CHEBI:456216"/>
        <dbReference type="EC" id="3.6.4.13"/>
    </reaction>
</comment>
<dbReference type="EC" id="3.6.4.13" evidence="1"/>
<dbReference type="Gene3D" id="3.40.50.300">
    <property type="entry name" value="P-loop containing nucleotide triphosphate hydrolases"/>
    <property type="match status" value="2"/>
</dbReference>
<evidence type="ECO:0000256" key="9">
    <source>
        <dbReference type="SAM" id="MobiDB-lite"/>
    </source>
</evidence>
<evidence type="ECO:0000259" key="11">
    <source>
        <dbReference type="PROSITE" id="PS51194"/>
    </source>
</evidence>
<dbReference type="GO" id="GO:0005829">
    <property type="term" value="C:cytosol"/>
    <property type="evidence" value="ECO:0007669"/>
    <property type="project" value="TreeGrafter"/>
</dbReference>
<feature type="compositionally biased region" description="Basic residues" evidence="9">
    <location>
        <begin position="110"/>
        <end position="119"/>
    </location>
</feature>
<accession>E4XBA7</accession>
<reference evidence="13" key="1">
    <citation type="journal article" date="2010" name="Science">
        <title>Plasticity of animal genome architecture unmasked by rapid evolution of a pelagic tunicate.</title>
        <authorList>
            <person name="Denoeud F."/>
            <person name="Henriet S."/>
            <person name="Mungpakdee S."/>
            <person name="Aury J.M."/>
            <person name="Da Silva C."/>
            <person name="Brinkmann H."/>
            <person name="Mikhaleva J."/>
            <person name="Olsen L.C."/>
            <person name="Jubin C."/>
            <person name="Canestro C."/>
            <person name="Bouquet J.M."/>
            <person name="Danks G."/>
            <person name="Poulain J."/>
            <person name="Campsteijn C."/>
            <person name="Adamski M."/>
            <person name="Cross I."/>
            <person name="Yadetie F."/>
            <person name="Muffato M."/>
            <person name="Louis A."/>
            <person name="Butcher S."/>
            <person name="Tsagkogeorga G."/>
            <person name="Konrad A."/>
            <person name="Singh S."/>
            <person name="Jensen M.F."/>
            <person name="Cong E.H."/>
            <person name="Eikeseth-Otteraa H."/>
            <person name="Noel B."/>
            <person name="Anthouard V."/>
            <person name="Porcel B.M."/>
            <person name="Kachouri-Lafond R."/>
            <person name="Nishino A."/>
            <person name="Ugolini M."/>
            <person name="Chourrout P."/>
            <person name="Nishida H."/>
            <person name="Aasland R."/>
            <person name="Huzurbazar S."/>
            <person name="Westhof E."/>
            <person name="Delsuc F."/>
            <person name="Lehrach H."/>
            <person name="Reinhardt R."/>
            <person name="Weissenbach J."/>
            <person name="Roy S.W."/>
            <person name="Artiguenave F."/>
            <person name="Postlethwait J.H."/>
            <person name="Manak J.R."/>
            <person name="Thompson E.M."/>
            <person name="Jaillon O."/>
            <person name="Du Pasquier L."/>
            <person name="Boudinot P."/>
            <person name="Liberles D.A."/>
            <person name="Volff J.N."/>
            <person name="Philippe H."/>
            <person name="Lenhard B."/>
            <person name="Roest Crollius H."/>
            <person name="Wincker P."/>
            <person name="Chourrout D."/>
        </authorList>
    </citation>
    <scope>NUCLEOTIDE SEQUENCE [LARGE SCALE GENOMIC DNA]</scope>
</reference>
<keyword evidence="5" id="KW-0067">ATP-binding</keyword>
<evidence type="ECO:0000256" key="3">
    <source>
        <dbReference type="ARBA" id="ARBA00022801"/>
    </source>
</evidence>
<organism evidence="13">
    <name type="scientific">Oikopleura dioica</name>
    <name type="common">Tunicate</name>
    <dbReference type="NCBI Taxonomy" id="34765"/>
    <lineage>
        <taxon>Eukaryota</taxon>
        <taxon>Metazoa</taxon>
        <taxon>Chordata</taxon>
        <taxon>Tunicata</taxon>
        <taxon>Appendicularia</taxon>
        <taxon>Copelata</taxon>
        <taxon>Oikopleuridae</taxon>
        <taxon>Oikopleura</taxon>
    </lineage>
</organism>
<evidence type="ECO:0000256" key="6">
    <source>
        <dbReference type="ARBA" id="ARBA00022884"/>
    </source>
</evidence>
<sequence length="863" mass="97156">MAYRPPAKYSVSTNRQGYKTLEELPEGIPTWTTNSGKSNSNKRRRMADEDSYFDDDDDPPPPSRSTYDPFNPTEEQNQAQAGGDDEDEIDPLDAFMAVNNAKAEIDKKNVGKSKPKQKALRQDIEKKDSEEQFYDYIKANPNAGKAFTHTEEEAGEEITYDEYGNATKVKKEIDPLPAICHSEIEYPSFQKNFYKPHEDIRNASKNQINKLLAELGIRIAGYQPEKPVSSFGHMGFPDRLLERIRKVGFLDPTPIQSTAIPQILAGRDVIGIAQTGSGKTAGFVWPIIYHVTKQRPLKYGDGPMALIMAPTRELCQQLYAEVRKFAKNYDSFRVGICFGGVNMYEQGKELKMGVEILVATPGRLIDHVKKGNTELSKCTIICLDEADRMLELGFEPQVRSICNHVRPDKQCLFFSATFKKVIERLATEVLNDPVKLTQGQIGQVNENVTQTFKILGQDQKLQWLLNNIVQLNSVGSLLVFVTRKADCVTVHEELKKSGYKTGVIHGDMHQAERNDVIKAFKKQQLATLIATDVAARGLDISHIKTVINYDPARNYDTHVHRVGRTARAGNTGTAISLLTPQDSEYAGIVLRSIETTKQPVPDEMLRLAMKDSSFRMTRGKDGKNIGYSDNDRGGFGSGKANNFVAEFVEYRSPAGSARNPYLNPPPPPKDPTVAVPLANRPTPMAPGAGNPVQMAATQPAGVLQGKGSSVMSDRAVAMRKAMSSRFGRSFVAGKADEKPKIEYTDPNVRPTLDQLFQEHTTGVPAIPSFPNPHYQMPTSAPTPSAPVYNDSAQFHGQKGERRPSKEEERDRDRDRNRDRERERKDRDRDTDRYERRRDDRDRDRDRDRHRDRDRDSHRRSRWN</sequence>